<dbReference type="AlphaFoldDB" id="F6DTW4"/>
<dbReference type="HOGENOM" id="CLU_1335735_0_0_9"/>
<keyword evidence="4" id="KW-1185">Reference proteome</keyword>
<proteinExistence type="predicted"/>
<dbReference type="KEGG" id="dru:Desru_0697"/>
<reference evidence="3 4" key="2">
    <citation type="journal article" date="2012" name="Stand. Genomic Sci.">
        <title>Complete genome sequence of the sulfate-reducing firmicute Desulfotomaculum ruminis type strain (DL(T)).</title>
        <authorList>
            <person name="Spring S."/>
            <person name="Visser M."/>
            <person name="Lu M."/>
            <person name="Copeland A."/>
            <person name="Lapidus A."/>
            <person name="Lucas S."/>
            <person name="Cheng J.F."/>
            <person name="Han C."/>
            <person name="Tapia R."/>
            <person name="Goodwin L.A."/>
            <person name="Pitluck S."/>
            <person name="Ivanova N."/>
            <person name="Land M."/>
            <person name="Hauser L."/>
            <person name="Larimer F."/>
            <person name="Rohde M."/>
            <person name="Goker M."/>
            <person name="Detter J.C."/>
            <person name="Kyrpides N.C."/>
            <person name="Woyke T."/>
            <person name="Schaap P.J."/>
            <person name="Plugge C.M."/>
            <person name="Muyzer G."/>
            <person name="Kuever J."/>
            <person name="Pereira I.A."/>
            <person name="Parshina S.N."/>
            <person name="Bernier-Latmani R."/>
            <person name="Stams A.J."/>
            <person name="Klenk H.P."/>
        </authorList>
    </citation>
    <scope>NUCLEOTIDE SEQUENCE [LARGE SCALE GENOMIC DNA]</scope>
    <source>
        <strain evidence="4">ATCC 23193 / DSM 2154 / NCIB 8452 / DL</strain>
    </source>
</reference>
<accession>F6DTW4</accession>
<organism evidence="3 4">
    <name type="scientific">Desulforamulus ruminis (strain ATCC 23193 / DSM 2154 / NCIMB 8452 / DL)</name>
    <name type="common">Desulfotomaculum ruminis</name>
    <dbReference type="NCBI Taxonomy" id="696281"/>
    <lineage>
        <taxon>Bacteria</taxon>
        <taxon>Bacillati</taxon>
        <taxon>Bacillota</taxon>
        <taxon>Clostridia</taxon>
        <taxon>Eubacteriales</taxon>
        <taxon>Peptococcaceae</taxon>
        <taxon>Desulforamulus</taxon>
    </lineage>
</organism>
<sequence length="218" mass="23672">MLKLAEKLTGKGIEDCVLQYHIARGNKNDLLSKIKVREAAISHPSYREQDKVLQDMYKEMSEARAAVAIAEAALEKAKAEQTGLISLVGLLSASIQSGKETSEIEAAIAKIIDLDPGSLPKEKEEAQEGTKSQPSSHGTETQGDEMESKVFKVLETRPGKSEGTVRAYCEARDGSKHAVFAKNGNGKKLLESIDKLVFVKYRPGNKGLIAFAVEILNS</sequence>
<evidence type="ECO:0000256" key="2">
    <source>
        <dbReference type="SAM" id="MobiDB-lite"/>
    </source>
</evidence>
<feature type="region of interest" description="Disordered" evidence="2">
    <location>
        <begin position="118"/>
        <end position="148"/>
    </location>
</feature>
<reference evidence="4" key="1">
    <citation type="submission" date="2011-05" db="EMBL/GenBank/DDBJ databases">
        <title>Complete sequence of Desulfotomaculum ruminis DSM 2154.</title>
        <authorList>
            <person name="Lucas S."/>
            <person name="Copeland A."/>
            <person name="Lapidus A."/>
            <person name="Cheng J.-F."/>
            <person name="Goodwin L."/>
            <person name="Pitluck S."/>
            <person name="Lu M."/>
            <person name="Detter J.C."/>
            <person name="Han C."/>
            <person name="Tapia R."/>
            <person name="Land M."/>
            <person name="Hauser L."/>
            <person name="Kyrpides N."/>
            <person name="Ivanova N."/>
            <person name="Mikhailova N."/>
            <person name="Pagani I."/>
            <person name="Stams A.J.M."/>
            <person name="Plugge C.M."/>
            <person name="Muyzer G."/>
            <person name="Kuever J."/>
            <person name="Parshina S.N."/>
            <person name="Ivanova A.E."/>
            <person name="Nazina T.N."/>
            <person name="Brambilla E."/>
            <person name="Spring S."/>
            <person name="Klenk H.-P."/>
            <person name="Woyke T."/>
        </authorList>
    </citation>
    <scope>NUCLEOTIDE SEQUENCE [LARGE SCALE GENOMIC DNA]</scope>
    <source>
        <strain evidence="4">ATCC 23193 / DSM 2154 / NCIB 8452 / DL</strain>
    </source>
</reference>
<dbReference type="EMBL" id="CP002780">
    <property type="protein sequence ID" value="AEG58982.1"/>
    <property type="molecule type" value="Genomic_DNA"/>
</dbReference>
<dbReference type="Proteomes" id="UP000009234">
    <property type="component" value="Chromosome"/>
</dbReference>
<dbReference type="eggNOG" id="ENOG5033H1K">
    <property type="taxonomic scope" value="Bacteria"/>
</dbReference>
<feature type="compositionally biased region" description="Polar residues" evidence="2">
    <location>
        <begin position="129"/>
        <end position="141"/>
    </location>
</feature>
<protein>
    <submittedName>
        <fullName evidence="3">Uncharacterized protein</fullName>
    </submittedName>
</protein>
<keyword evidence="1" id="KW-0175">Coiled coil</keyword>
<evidence type="ECO:0000313" key="3">
    <source>
        <dbReference type="EMBL" id="AEG58982.1"/>
    </source>
</evidence>
<name>F6DTW4_DESRL</name>
<evidence type="ECO:0000313" key="4">
    <source>
        <dbReference type="Proteomes" id="UP000009234"/>
    </source>
</evidence>
<evidence type="ECO:0000256" key="1">
    <source>
        <dbReference type="SAM" id="Coils"/>
    </source>
</evidence>
<gene>
    <name evidence="3" type="ordered locus">Desru_0697</name>
</gene>
<feature type="coiled-coil region" evidence="1">
    <location>
        <begin position="53"/>
        <end position="80"/>
    </location>
</feature>